<dbReference type="Proteomes" id="UP000799291">
    <property type="component" value="Unassembled WGS sequence"/>
</dbReference>
<feature type="chain" id="PRO_5026337327" evidence="1">
    <location>
        <begin position="21"/>
        <end position="144"/>
    </location>
</feature>
<dbReference type="AlphaFoldDB" id="A0A6G1IUG4"/>
<gene>
    <name evidence="2" type="ORF">K458DRAFT_488994</name>
</gene>
<proteinExistence type="predicted"/>
<feature type="signal peptide" evidence="1">
    <location>
        <begin position="1"/>
        <end position="20"/>
    </location>
</feature>
<name>A0A6G1IUG4_9PLEO</name>
<evidence type="ECO:0000256" key="1">
    <source>
        <dbReference type="SAM" id="SignalP"/>
    </source>
</evidence>
<protein>
    <submittedName>
        <fullName evidence="2">Uncharacterized protein</fullName>
    </submittedName>
</protein>
<keyword evidence="3" id="KW-1185">Reference proteome</keyword>
<organism evidence="2 3">
    <name type="scientific">Lentithecium fluviatile CBS 122367</name>
    <dbReference type="NCBI Taxonomy" id="1168545"/>
    <lineage>
        <taxon>Eukaryota</taxon>
        <taxon>Fungi</taxon>
        <taxon>Dikarya</taxon>
        <taxon>Ascomycota</taxon>
        <taxon>Pezizomycotina</taxon>
        <taxon>Dothideomycetes</taxon>
        <taxon>Pleosporomycetidae</taxon>
        <taxon>Pleosporales</taxon>
        <taxon>Massarineae</taxon>
        <taxon>Lentitheciaceae</taxon>
        <taxon>Lentithecium</taxon>
    </lineage>
</organism>
<reference evidence="2" key="1">
    <citation type="journal article" date="2020" name="Stud. Mycol.">
        <title>101 Dothideomycetes genomes: a test case for predicting lifestyles and emergence of pathogens.</title>
        <authorList>
            <person name="Haridas S."/>
            <person name="Albert R."/>
            <person name="Binder M."/>
            <person name="Bloem J."/>
            <person name="Labutti K."/>
            <person name="Salamov A."/>
            <person name="Andreopoulos B."/>
            <person name="Baker S."/>
            <person name="Barry K."/>
            <person name="Bills G."/>
            <person name="Bluhm B."/>
            <person name="Cannon C."/>
            <person name="Castanera R."/>
            <person name="Culley D."/>
            <person name="Daum C."/>
            <person name="Ezra D."/>
            <person name="Gonzalez J."/>
            <person name="Henrissat B."/>
            <person name="Kuo A."/>
            <person name="Liang C."/>
            <person name="Lipzen A."/>
            <person name="Lutzoni F."/>
            <person name="Magnuson J."/>
            <person name="Mondo S."/>
            <person name="Nolan M."/>
            <person name="Ohm R."/>
            <person name="Pangilinan J."/>
            <person name="Park H.-J."/>
            <person name="Ramirez L."/>
            <person name="Alfaro M."/>
            <person name="Sun H."/>
            <person name="Tritt A."/>
            <person name="Yoshinaga Y."/>
            <person name="Zwiers L.-H."/>
            <person name="Turgeon B."/>
            <person name="Goodwin S."/>
            <person name="Spatafora J."/>
            <person name="Crous P."/>
            <person name="Grigoriev I."/>
        </authorList>
    </citation>
    <scope>NUCLEOTIDE SEQUENCE</scope>
    <source>
        <strain evidence="2">CBS 122367</strain>
    </source>
</reference>
<accession>A0A6G1IUG4</accession>
<keyword evidence="1" id="KW-0732">Signal</keyword>
<evidence type="ECO:0000313" key="3">
    <source>
        <dbReference type="Proteomes" id="UP000799291"/>
    </source>
</evidence>
<sequence length="144" mass="17122">MHYYFLFIVILVGLLVFCCCSSSDESSQKMVRRIKGKWIEMHPFTNIDDIEIVTKQLPHRILPEGRYQLQLTWVAGIRITREPLTENCQEAYEEVLEMKDPNYTQELAVYNLEKHVDKMVAAYRLRLKQEALRSQYQWSVYNGE</sequence>
<dbReference type="EMBL" id="MU005589">
    <property type="protein sequence ID" value="KAF2681887.1"/>
    <property type="molecule type" value="Genomic_DNA"/>
</dbReference>
<evidence type="ECO:0000313" key="2">
    <source>
        <dbReference type="EMBL" id="KAF2681887.1"/>
    </source>
</evidence>